<feature type="domain" description="Abortive phage infection protein C-terminal" evidence="1">
    <location>
        <begin position="265"/>
        <end position="552"/>
    </location>
</feature>
<dbReference type="AlphaFoldDB" id="A0A842EWN1"/>
<dbReference type="EMBL" id="JAARYY010000001">
    <property type="protein sequence ID" value="MBC2242497.1"/>
    <property type="molecule type" value="Genomic_DNA"/>
</dbReference>
<dbReference type="Pfam" id="PF10592">
    <property type="entry name" value="AIPR"/>
    <property type="match status" value="1"/>
</dbReference>
<comment type="caution">
    <text evidence="2">The sequence shown here is derived from an EMBL/GenBank/DDBJ whole genome shotgun (WGS) entry which is preliminary data.</text>
</comment>
<proteinExistence type="predicted"/>
<evidence type="ECO:0000313" key="2">
    <source>
        <dbReference type="EMBL" id="MBC2242497.1"/>
    </source>
</evidence>
<evidence type="ECO:0000313" key="3">
    <source>
        <dbReference type="Proteomes" id="UP000550367"/>
    </source>
</evidence>
<dbReference type="Proteomes" id="UP000550367">
    <property type="component" value="Unassembled WGS sequence"/>
</dbReference>
<organism evidence="2 3">
    <name type="scientific">Listeria booriae</name>
    <dbReference type="NCBI Taxonomy" id="1552123"/>
    <lineage>
        <taxon>Bacteria</taxon>
        <taxon>Bacillati</taxon>
        <taxon>Bacillota</taxon>
        <taxon>Bacilli</taxon>
        <taxon>Bacillales</taxon>
        <taxon>Listeriaceae</taxon>
        <taxon>Listeria</taxon>
    </lineage>
</organism>
<reference evidence="2 3" key="1">
    <citation type="submission" date="2020-03" db="EMBL/GenBank/DDBJ databases">
        <title>Soil Listeria distribution.</title>
        <authorList>
            <person name="Liao J."/>
            <person name="Wiedmann M."/>
        </authorList>
    </citation>
    <scope>NUCLEOTIDE SEQUENCE [LARGE SCALE GENOMIC DNA]</scope>
    <source>
        <strain evidence="2 3">FSL L7-0153</strain>
    </source>
</reference>
<name>A0A842EWN1_9LIST</name>
<evidence type="ECO:0000259" key="1">
    <source>
        <dbReference type="Pfam" id="PF10592"/>
    </source>
</evidence>
<dbReference type="RefSeq" id="WP_185551187.1">
    <property type="nucleotide sequence ID" value="NZ_JAARYY010000001.1"/>
</dbReference>
<dbReference type="InterPro" id="IPR018891">
    <property type="entry name" value="AIPR_C"/>
</dbReference>
<protein>
    <submittedName>
        <fullName evidence="2">AIPR family protein</fullName>
    </submittedName>
</protein>
<accession>A0A842EWN1</accession>
<gene>
    <name evidence="2" type="ORF">HCB25_00375</name>
</gene>
<sequence>MDRMTKSSIKDFVKNMEIEAKDIEALEKKELSRIFEYFSAYTIISKFNEGYFDLADTVSGGSNDIAIDSIAIIAGGVMVNNFEEAQDLFEKASKIPEVEFIIIQSKISSNFAGVDIRNFGDGVKDLFSENPLLLHNEFIKEKRKITEYIIENAVKVGSFSCRLFYVTTGVWQRDRNILGKIEMVKQTLQGLSIFDNITFDSLGAKEIRDYYRQTKEKVTATIIFSDKVTLPEMNGVTEAYIGFLPVSEYLKLIEDETGTIRKSVFYDNVRDFQGGENEVNKKIANTITSETAGRLVILNNGVTIITKEINQARMTFTLKDYQIVNGCQTSHVIFNNKEELNKDICIPVKIICTEDEEAISQVIVANNSQTEIKKEALLAMNDFQKELEVFYNSVSDSHLKLYYERRSKQFDTMPNVEKVRIISIATQIKSFAAMFLDKPHQASRYFGQILDNSENEIFNDSHNLMPYYTSALGLYKLEFYFRNKNLDSVYRKFRFHLLMMLKYYICSDKLSKLNSKKVSDVCDVMNRILLSDKAEDVFRFLIDMIEASIENPRELDISKKSQLVDTLIIKAKSASKQDSYEQFLTLV</sequence>